<evidence type="ECO:0000313" key="8">
    <source>
        <dbReference type="EMBL" id="TYJ02232.1"/>
    </source>
</evidence>
<feature type="region of interest" description="Disordered" evidence="6">
    <location>
        <begin position="281"/>
        <end position="302"/>
    </location>
</feature>
<proteinExistence type="predicted"/>
<evidence type="ECO:0000256" key="5">
    <source>
        <dbReference type="ARBA" id="ARBA00023180"/>
    </source>
</evidence>
<keyword evidence="7" id="KW-0732">Signal</keyword>
<dbReference type="Pfam" id="PF02485">
    <property type="entry name" value="Branch"/>
    <property type="match status" value="2"/>
</dbReference>
<dbReference type="GO" id="GO:0016757">
    <property type="term" value="F:glycosyltransferase activity"/>
    <property type="evidence" value="ECO:0007669"/>
    <property type="project" value="UniProtKB-KW"/>
</dbReference>
<dbReference type="PANTHER" id="PTHR31042">
    <property type="entry name" value="CORE-2/I-BRANCHING BETA-1,6-N-ACETYLGLUCOSAMINYLTRANSFERASE FAMILY PROTEIN-RELATED"/>
    <property type="match status" value="1"/>
</dbReference>
<gene>
    <name evidence="8" type="ORF">E1A91_A13G213200v1</name>
</gene>
<dbReference type="Proteomes" id="UP000323597">
    <property type="component" value="Chromosome A13"/>
</dbReference>
<accession>A0A5D2WKV8</accession>
<evidence type="ECO:0000256" key="1">
    <source>
        <dbReference type="ARBA" id="ARBA00004606"/>
    </source>
</evidence>
<comment type="subcellular location">
    <subcellularLocation>
        <location evidence="1">Membrane</location>
        <topology evidence="1">Single-pass type II membrane protein</topology>
    </subcellularLocation>
</comment>
<sequence length="335" mass="37912">MLSPTPLSLFCALLLCLPLAVIITITSPTTTVHDGSGHNLILFQALPLPLHDDDSLFRVASRVNSKLPPGSPKKIAFLFLTISPLPFAPLWELYFNQTPKDLFNVYVHADPSYLYDPPFSGVFTHRVIPSKPALRFTPTLASAARRLLAHALLHDRSNYMFVLLSASCIPIHSFDFTYKTLTRSKKSFIEILNNEVGSYDRWAARGKDSMLPEVIWAKFNQPCVVWDTCYPEENYFPTLIHMRDPRGAVPATLTHVDWNGSFDGHPRMYVESEIGPQLISRLRKDEPRYGDDGTYGSDSPATKQRRRFPFLFARKFSPGSIQPLLRIANDVVFKD</sequence>
<dbReference type="PANTHER" id="PTHR31042:SF60">
    <property type="entry name" value="CORE-2_I-BRANCHING BETA-1,6-N-ACETYLGLUCOSAMINYLTRANSFERASE FAMILY PROTEIN"/>
    <property type="match status" value="1"/>
</dbReference>
<evidence type="ECO:0000313" key="9">
    <source>
        <dbReference type="Proteomes" id="UP000323597"/>
    </source>
</evidence>
<keyword evidence="5" id="KW-0325">Glycoprotein</keyword>
<feature type="chain" id="PRO_5022762090" evidence="7">
    <location>
        <begin position="23"/>
        <end position="335"/>
    </location>
</feature>
<keyword evidence="3" id="KW-0808">Transferase</keyword>
<reference evidence="8 9" key="1">
    <citation type="submission" date="2019-07" db="EMBL/GenBank/DDBJ databases">
        <title>WGS assembly of Gossypium mustelinum.</title>
        <authorList>
            <person name="Chen Z.J."/>
            <person name="Sreedasyam A."/>
            <person name="Ando A."/>
            <person name="Song Q."/>
            <person name="De L."/>
            <person name="Hulse-Kemp A."/>
            <person name="Ding M."/>
            <person name="Ye W."/>
            <person name="Kirkbride R."/>
            <person name="Jenkins J."/>
            <person name="Plott C."/>
            <person name="Lovell J."/>
            <person name="Lin Y.-M."/>
            <person name="Vaughn R."/>
            <person name="Liu B."/>
            <person name="Li W."/>
            <person name="Simpson S."/>
            <person name="Scheffler B."/>
            <person name="Saski C."/>
            <person name="Grover C."/>
            <person name="Hu G."/>
            <person name="Conover J."/>
            <person name="Carlson J."/>
            <person name="Shu S."/>
            <person name="Boston L."/>
            <person name="Williams M."/>
            <person name="Peterson D."/>
            <person name="Mcgee K."/>
            <person name="Jones D."/>
            <person name="Wendel J."/>
            <person name="Stelly D."/>
            <person name="Grimwood J."/>
            <person name="Schmutz J."/>
        </authorList>
    </citation>
    <scope>NUCLEOTIDE SEQUENCE [LARGE SCALE GENOMIC DNA]</scope>
    <source>
        <strain evidence="8">1408120.09</strain>
    </source>
</reference>
<feature type="compositionally biased region" description="Basic and acidic residues" evidence="6">
    <location>
        <begin position="282"/>
        <end position="291"/>
    </location>
</feature>
<organism evidence="8 9">
    <name type="scientific">Gossypium mustelinum</name>
    <name type="common">Cotton</name>
    <name type="synonym">Gossypium caicoense</name>
    <dbReference type="NCBI Taxonomy" id="34275"/>
    <lineage>
        <taxon>Eukaryota</taxon>
        <taxon>Viridiplantae</taxon>
        <taxon>Streptophyta</taxon>
        <taxon>Embryophyta</taxon>
        <taxon>Tracheophyta</taxon>
        <taxon>Spermatophyta</taxon>
        <taxon>Magnoliopsida</taxon>
        <taxon>eudicotyledons</taxon>
        <taxon>Gunneridae</taxon>
        <taxon>Pentapetalae</taxon>
        <taxon>rosids</taxon>
        <taxon>malvids</taxon>
        <taxon>Malvales</taxon>
        <taxon>Malvaceae</taxon>
        <taxon>Malvoideae</taxon>
        <taxon>Gossypium</taxon>
    </lineage>
</organism>
<protein>
    <submittedName>
        <fullName evidence="8">Uncharacterized protein</fullName>
    </submittedName>
</protein>
<name>A0A5D2WKV8_GOSMU</name>
<keyword evidence="9" id="KW-1185">Reference proteome</keyword>
<keyword evidence="2" id="KW-0328">Glycosyltransferase</keyword>
<evidence type="ECO:0000256" key="4">
    <source>
        <dbReference type="ARBA" id="ARBA00023136"/>
    </source>
</evidence>
<dbReference type="GO" id="GO:0016020">
    <property type="term" value="C:membrane"/>
    <property type="evidence" value="ECO:0007669"/>
    <property type="project" value="UniProtKB-SubCell"/>
</dbReference>
<evidence type="ECO:0000256" key="6">
    <source>
        <dbReference type="SAM" id="MobiDB-lite"/>
    </source>
</evidence>
<evidence type="ECO:0000256" key="7">
    <source>
        <dbReference type="SAM" id="SignalP"/>
    </source>
</evidence>
<evidence type="ECO:0000256" key="3">
    <source>
        <dbReference type="ARBA" id="ARBA00022679"/>
    </source>
</evidence>
<evidence type="ECO:0000256" key="2">
    <source>
        <dbReference type="ARBA" id="ARBA00022676"/>
    </source>
</evidence>
<dbReference type="InterPro" id="IPR003406">
    <property type="entry name" value="Glyco_trans_14"/>
</dbReference>
<dbReference type="AlphaFoldDB" id="A0A5D2WKV8"/>
<dbReference type="InterPro" id="IPR044174">
    <property type="entry name" value="BC10-like"/>
</dbReference>
<dbReference type="EMBL" id="CM017648">
    <property type="protein sequence ID" value="TYJ02232.1"/>
    <property type="molecule type" value="Genomic_DNA"/>
</dbReference>
<keyword evidence="4" id="KW-0472">Membrane</keyword>
<feature type="signal peptide" evidence="7">
    <location>
        <begin position="1"/>
        <end position="22"/>
    </location>
</feature>